<reference evidence="2" key="1">
    <citation type="submission" date="2014-03" db="EMBL/GenBank/DDBJ databases">
        <authorList>
            <person name="Aksoy S."/>
            <person name="Warren W."/>
            <person name="Wilson R.K."/>
        </authorList>
    </citation>
    <scope>NUCLEOTIDE SEQUENCE [LARGE SCALE GENOMIC DNA]</scope>
    <source>
        <strain evidence="2">IAEA</strain>
    </source>
</reference>
<evidence type="ECO:0000313" key="1">
    <source>
        <dbReference type="EnsemblMetazoa" id="GPAI032822-PA"/>
    </source>
</evidence>
<dbReference type="Proteomes" id="UP000092445">
    <property type="component" value="Unassembled WGS sequence"/>
</dbReference>
<name>A0A1B0A2W3_GLOPL</name>
<organism evidence="1 2">
    <name type="scientific">Glossina pallidipes</name>
    <name type="common">Tsetse fly</name>
    <dbReference type="NCBI Taxonomy" id="7398"/>
    <lineage>
        <taxon>Eukaryota</taxon>
        <taxon>Metazoa</taxon>
        <taxon>Ecdysozoa</taxon>
        <taxon>Arthropoda</taxon>
        <taxon>Hexapoda</taxon>
        <taxon>Insecta</taxon>
        <taxon>Pterygota</taxon>
        <taxon>Neoptera</taxon>
        <taxon>Endopterygota</taxon>
        <taxon>Diptera</taxon>
        <taxon>Brachycera</taxon>
        <taxon>Muscomorpha</taxon>
        <taxon>Hippoboscoidea</taxon>
        <taxon>Glossinidae</taxon>
        <taxon>Glossina</taxon>
    </lineage>
</organism>
<proteinExistence type="predicted"/>
<dbReference type="AlphaFoldDB" id="A0A1B0A2W3"/>
<dbReference type="VEuPathDB" id="VectorBase:GPAI032822"/>
<protein>
    <submittedName>
        <fullName evidence="1">Uncharacterized protein</fullName>
    </submittedName>
</protein>
<dbReference type="EnsemblMetazoa" id="GPAI032822-RA">
    <property type="protein sequence ID" value="GPAI032822-PA"/>
    <property type="gene ID" value="GPAI032822"/>
</dbReference>
<reference evidence="1" key="2">
    <citation type="submission" date="2020-05" db="UniProtKB">
        <authorList>
            <consortium name="EnsemblMetazoa"/>
        </authorList>
    </citation>
    <scope>IDENTIFICATION</scope>
    <source>
        <strain evidence="1">IAEA</strain>
    </source>
</reference>
<keyword evidence="2" id="KW-1185">Reference proteome</keyword>
<sequence>MVRKCRVRLYATQFSVRGQKMRNDRCQGFPKVKSCSARTIRQLIGGAVIALKKFIFDWINLLPIRFYHDGFAALKQPIAFATQPTHSEEERTTKKTIFTSERILDTHHAKELKLGI</sequence>
<evidence type="ECO:0000313" key="2">
    <source>
        <dbReference type="Proteomes" id="UP000092445"/>
    </source>
</evidence>
<accession>A0A1B0A2W3</accession>